<comment type="caution">
    <text evidence="1">The sequence shown here is derived from an EMBL/GenBank/DDBJ whole genome shotgun (WGS) entry which is preliminary data.</text>
</comment>
<keyword evidence="2" id="KW-1185">Reference proteome</keyword>
<evidence type="ECO:0000313" key="2">
    <source>
        <dbReference type="Proteomes" id="UP000663828"/>
    </source>
</evidence>
<reference evidence="1" key="1">
    <citation type="submission" date="2021-02" db="EMBL/GenBank/DDBJ databases">
        <authorList>
            <person name="Nowell W R."/>
        </authorList>
    </citation>
    <scope>NUCLEOTIDE SEQUENCE</scope>
</reference>
<dbReference type="EMBL" id="CAJNOR010005057">
    <property type="protein sequence ID" value="CAF1542794.1"/>
    <property type="molecule type" value="Genomic_DNA"/>
</dbReference>
<accession>A0A815W8V4</accession>
<protein>
    <submittedName>
        <fullName evidence="1">Uncharacterized protein</fullName>
    </submittedName>
</protein>
<sequence>MTADSEVLKVMNDPSANCDEMDTDKCGTADEEGQQYLVKYQLFGPASLFTCRHYLMTNIIKEYVTEHIRSYLQEVFDLIISTDVVHNDVIKELQTFADKYALNLYMYTIGGDVEELYEIKSSLVLGDGKTFCAFLVYDQSRQQFYLFSALGADAKEQFMFLMNDQQTLQSFIDIVVSYDWSGDQQADTKKDKSHIVNNTSAKEVDISKSQMKSVLETSDLCYLLLNNVHSLIPFVGSQLDNITHFRFKSSDYQLTDDDHKSPEASNKALQKQLQLLSKLSNSAAELLERNRTTCTSVDSTDDLVTTRDRPATTINENILASASRGETPLPKVQLLNQPARVRRHRNLEELRDDHCPAVQIEGAITGKPLEFHLPAAIRDRSNVLYLGAHVTTYDGAEHDQRIPVSMNMAVKQNCNLKKNDLNCFQIADNQDNNCIFDQKTRGIFSKITQSEKNSLNKSWSFRTVNLYQDDKITKTIIKSKKLQWSRFKFAIYIKSSNGDFQQISPVTYSDLFVETTGNASIATNTIFPMRLCANGGQMIFVPLSEAMEKDGNLFIRSKVSNIHTVDIVVQLNGEKLNSNKFAVSKQILSFESPACTQRTNSLIIQVNTHSSDCFEILYHPHEDGHPDPCGLLETN</sequence>
<gene>
    <name evidence="1" type="ORF">XAT740_LOCUS42308</name>
</gene>
<dbReference type="Proteomes" id="UP000663828">
    <property type="component" value="Unassembled WGS sequence"/>
</dbReference>
<name>A0A815W8V4_ADIRI</name>
<proteinExistence type="predicted"/>
<dbReference type="AlphaFoldDB" id="A0A815W8V4"/>
<organism evidence="1 2">
    <name type="scientific">Adineta ricciae</name>
    <name type="common">Rotifer</name>
    <dbReference type="NCBI Taxonomy" id="249248"/>
    <lineage>
        <taxon>Eukaryota</taxon>
        <taxon>Metazoa</taxon>
        <taxon>Spiralia</taxon>
        <taxon>Gnathifera</taxon>
        <taxon>Rotifera</taxon>
        <taxon>Eurotatoria</taxon>
        <taxon>Bdelloidea</taxon>
        <taxon>Adinetida</taxon>
        <taxon>Adinetidae</taxon>
        <taxon>Adineta</taxon>
    </lineage>
</organism>
<evidence type="ECO:0000313" key="1">
    <source>
        <dbReference type="EMBL" id="CAF1542794.1"/>
    </source>
</evidence>